<dbReference type="EMBL" id="EF011564">
    <property type="protein sequence ID" value="ABJ97694.1"/>
    <property type="molecule type" value="mRNA"/>
</dbReference>
<organism evidence="8">
    <name type="scientific">Toxorhynchites amboinensis</name>
    <name type="common">Mosquito</name>
    <dbReference type="NCBI Taxonomy" id="46208"/>
    <lineage>
        <taxon>Eukaryota</taxon>
        <taxon>Metazoa</taxon>
        <taxon>Ecdysozoa</taxon>
        <taxon>Arthropoda</taxon>
        <taxon>Hexapoda</taxon>
        <taxon>Insecta</taxon>
        <taxon>Pterygota</taxon>
        <taxon>Neoptera</taxon>
        <taxon>Endopterygota</taxon>
        <taxon>Diptera</taxon>
        <taxon>Nematocera</taxon>
        <taxon>Culicoidea</taxon>
        <taxon>Culicidae</taxon>
        <taxon>Toxorhynchitinae</taxon>
        <taxon>Toxorhynchites</taxon>
    </lineage>
</organism>
<evidence type="ECO:0000256" key="3">
    <source>
        <dbReference type="ARBA" id="ARBA00022737"/>
    </source>
</evidence>
<proteinExistence type="evidence at transcript level"/>
<feature type="domain" description="Chitin-binding type-2" evidence="7">
    <location>
        <begin position="17"/>
        <end position="77"/>
    </location>
</feature>
<dbReference type="CAZy" id="CBM14">
    <property type="family name" value="Carbohydrate-Binding Module Family 14"/>
</dbReference>
<dbReference type="SMART" id="SM00494">
    <property type="entry name" value="ChtBD2"/>
    <property type="match status" value="1"/>
</dbReference>
<dbReference type="SUPFAM" id="SSF57625">
    <property type="entry name" value="Invertebrate chitin-binding proteins"/>
    <property type="match status" value="1"/>
</dbReference>
<keyword evidence="5" id="KW-0325">Glycoprotein</keyword>
<evidence type="ECO:0000256" key="6">
    <source>
        <dbReference type="SAM" id="SignalP"/>
    </source>
</evidence>
<evidence type="ECO:0000256" key="4">
    <source>
        <dbReference type="ARBA" id="ARBA00023157"/>
    </source>
</evidence>
<feature type="chain" id="PRO_5002624719" evidence="6">
    <location>
        <begin position="17"/>
        <end position="127"/>
    </location>
</feature>
<keyword evidence="1" id="KW-0147">Chitin-binding</keyword>
<dbReference type="InterPro" id="IPR051940">
    <property type="entry name" value="Chitin_bind-dev_reg"/>
</dbReference>
<dbReference type="PROSITE" id="PS50940">
    <property type="entry name" value="CHIT_BIND_II"/>
    <property type="match status" value="1"/>
</dbReference>
<dbReference type="PANTHER" id="PTHR23301:SF0">
    <property type="entry name" value="CHITIN-BINDING TYPE-2 DOMAIN-CONTAINING PROTEIN-RELATED"/>
    <property type="match status" value="1"/>
</dbReference>
<dbReference type="GO" id="GO:0008061">
    <property type="term" value="F:chitin binding"/>
    <property type="evidence" value="ECO:0007669"/>
    <property type="project" value="UniProtKB-KW"/>
</dbReference>
<dbReference type="Gene3D" id="2.170.140.10">
    <property type="entry name" value="Chitin binding domain"/>
    <property type="match status" value="1"/>
</dbReference>
<evidence type="ECO:0000259" key="7">
    <source>
        <dbReference type="PROSITE" id="PS50940"/>
    </source>
</evidence>
<keyword evidence="3" id="KW-0677">Repeat</keyword>
<evidence type="ECO:0000256" key="1">
    <source>
        <dbReference type="ARBA" id="ARBA00022669"/>
    </source>
</evidence>
<feature type="signal peptide" evidence="6">
    <location>
        <begin position="1"/>
        <end position="16"/>
    </location>
</feature>
<dbReference type="GO" id="GO:0005576">
    <property type="term" value="C:extracellular region"/>
    <property type="evidence" value="ECO:0007669"/>
    <property type="project" value="InterPro"/>
</dbReference>
<dbReference type="PANTHER" id="PTHR23301">
    <property type="entry name" value="CHITIN BINDING PERITROPHIN-A"/>
    <property type="match status" value="1"/>
</dbReference>
<evidence type="ECO:0000313" key="8">
    <source>
        <dbReference type="EMBL" id="ABJ97694.1"/>
    </source>
</evidence>
<evidence type="ECO:0000256" key="2">
    <source>
        <dbReference type="ARBA" id="ARBA00022729"/>
    </source>
</evidence>
<reference evidence="8" key="1">
    <citation type="submission" date="2006-09" db="EMBL/GenBank/DDBJ databases">
        <title>An insight into the sialotranscriptome of adult Toxorhynchites amboinensis mosquitoes.</title>
        <authorList>
            <person name="Calvo E."/>
            <person name="Pham P.M."/>
            <person name="Ribeiro J.M.C."/>
        </authorList>
    </citation>
    <scope>NUCLEOTIDE SEQUENCE</scope>
    <source>
        <tissue evidence="8">Salivary gland</tissue>
    </source>
</reference>
<dbReference type="InterPro" id="IPR036508">
    <property type="entry name" value="Chitin-bd_dom_sf"/>
</dbReference>
<accession>A0FIU9</accession>
<dbReference type="InterPro" id="IPR002557">
    <property type="entry name" value="Chitin-bd_dom"/>
</dbReference>
<protein>
    <submittedName>
        <fullName evidence="8">Mucin-like peritrophin</fullName>
    </submittedName>
</protein>
<dbReference type="Pfam" id="PF01607">
    <property type="entry name" value="CBM_14"/>
    <property type="match status" value="1"/>
</dbReference>
<dbReference type="AlphaFoldDB" id="A0FIU9"/>
<sequence length="127" mass="13713">MFCLIVILGVITGGFALVLCPPNFDPAVTIHIPHPTNCSKFITCVGSQPVEQDCPQGLEWSESATRCDYQQNANCEHRVRVRRSENATVETTTVSASKVENTTHSGGSIRIISSLAILIVTITVSVL</sequence>
<keyword evidence="2 6" id="KW-0732">Signal</keyword>
<evidence type="ECO:0000256" key="5">
    <source>
        <dbReference type="ARBA" id="ARBA00023180"/>
    </source>
</evidence>
<keyword evidence="4" id="KW-1015">Disulfide bond</keyword>
<name>A0FIU9_TOXAM</name>